<dbReference type="NCBIfam" id="TIGR00756">
    <property type="entry name" value="PPR"/>
    <property type="match status" value="3"/>
</dbReference>
<dbReference type="Pfam" id="PF17177">
    <property type="entry name" value="PPR_long"/>
    <property type="match status" value="1"/>
</dbReference>
<dbReference type="GO" id="GO:0008380">
    <property type="term" value="P:RNA splicing"/>
    <property type="evidence" value="ECO:0007669"/>
    <property type="project" value="InterPro"/>
</dbReference>
<keyword evidence="4" id="KW-1185">Reference proteome</keyword>
<evidence type="ECO:0000313" key="4">
    <source>
        <dbReference type="Proteomes" id="UP000087171"/>
    </source>
</evidence>
<feature type="repeat" description="PPR" evidence="2">
    <location>
        <begin position="266"/>
        <end position="300"/>
    </location>
</feature>
<dbReference type="InterPro" id="IPR002885">
    <property type="entry name" value="PPR_rpt"/>
</dbReference>
<protein>
    <submittedName>
        <fullName evidence="5">Pentatricopeptide repeat-containing protein At3g48250, chloroplastic-like</fullName>
    </submittedName>
</protein>
<sequence>MKGIKAIAATVSFLNSPLAIRVITIRSFELTHNQVSHFSPYTLQPLLSPFPFHDLRLHQKRCFSSKPNSVVELVLTNVWSQGLEHELEKCYPSLTHETVVYILKQLEKDPQKASCFFNWVIRKKWFKASSSVCNLIVSILGNKATIDEFWISLRMMKKKGFCIDRVIYVSILDSFSRENMYKDSLRLQRFFKMMLQEKARGIVFNKVVGVILGSEWGDEVMNELAELEIRLSDSFVTRVLKELQNCPLKAYKFFHWVGSQSVYEHNTVTYNAVARVLARPGSIKEFWSILEEMKSVRYQLDIDTYTTITMQLVKNQMIENAVELYELMMDGSYKPSTHDCCVLLNAISTSDFPNSDLAFRVAKKYESVGHTLTKEIYDGIHRSLTSAGKFDEAEKIVKTMSNAGFEPDSVTYSQVVFGLCKMKRLEEAHKVLEDMECCGCIPDSNTWSILIQGYCAANEVDKALHCLLKMIEKGCNADAGAISVLVDSWLSQEKIDDAYKFLAEMVRNCDASPRQPTYEKVIENLLGIGKLEEALVLLCLMWKHKYTPFTKPIVQFISKSGTVEDAEKFLKAWRKGNPVSHSAYLHVFESFIREGKLSEAKDLLSKCPSRIRRRRQVVEFFDSVENRNAASVPAT</sequence>
<gene>
    <name evidence="5" type="primary">LOC101515755</name>
</gene>
<evidence type="ECO:0000313" key="5">
    <source>
        <dbReference type="RefSeq" id="XP_004515902.1"/>
    </source>
</evidence>
<dbReference type="STRING" id="3827.A0A1S2Z6G7"/>
<proteinExistence type="predicted"/>
<feature type="repeat" description="PPR" evidence="2">
    <location>
        <begin position="408"/>
        <end position="442"/>
    </location>
</feature>
<dbReference type="PaxDb" id="3827-XP_004515902.1"/>
<accession>A0A1S2Z6G7</accession>
<dbReference type="eggNOG" id="KOG4197">
    <property type="taxonomic scope" value="Eukaryota"/>
</dbReference>
<dbReference type="Gene3D" id="1.25.40.10">
    <property type="entry name" value="Tetratricopeptide repeat domain"/>
    <property type="match status" value="3"/>
</dbReference>
<dbReference type="OrthoDB" id="185373at2759"/>
<dbReference type="InterPro" id="IPR044578">
    <property type="entry name" value="BIR6-like"/>
</dbReference>
<feature type="domain" description="PROP1-like PPR" evidence="3">
    <location>
        <begin position="314"/>
        <end position="491"/>
    </location>
</feature>
<evidence type="ECO:0000259" key="3">
    <source>
        <dbReference type="Pfam" id="PF17177"/>
    </source>
</evidence>
<organism evidence="4 5">
    <name type="scientific">Cicer arietinum</name>
    <name type="common">Chickpea</name>
    <name type="synonym">Garbanzo</name>
    <dbReference type="NCBI Taxonomy" id="3827"/>
    <lineage>
        <taxon>Eukaryota</taxon>
        <taxon>Viridiplantae</taxon>
        <taxon>Streptophyta</taxon>
        <taxon>Embryophyta</taxon>
        <taxon>Tracheophyta</taxon>
        <taxon>Spermatophyta</taxon>
        <taxon>Magnoliopsida</taxon>
        <taxon>eudicotyledons</taxon>
        <taxon>Gunneridae</taxon>
        <taxon>Pentapetalae</taxon>
        <taxon>rosids</taxon>
        <taxon>fabids</taxon>
        <taxon>Fabales</taxon>
        <taxon>Fabaceae</taxon>
        <taxon>Papilionoideae</taxon>
        <taxon>50 kb inversion clade</taxon>
        <taxon>NPAAA clade</taxon>
        <taxon>Hologalegina</taxon>
        <taxon>IRL clade</taxon>
        <taxon>Cicereae</taxon>
        <taxon>Cicer</taxon>
    </lineage>
</organism>
<dbReference type="Pfam" id="PF01535">
    <property type="entry name" value="PPR"/>
    <property type="match status" value="1"/>
</dbReference>
<dbReference type="KEGG" id="cam:101515755"/>
<dbReference type="InterPro" id="IPR011990">
    <property type="entry name" value="TPR-like_helical_dom_sf"/>
</dbReference>
<dbReference type="Proteomes" id="UP000087171">
    <property type="component" value="Unplaced"/>
</dbReference>
<dbReference type="GeneID" id="101515755"/>
<feature type="repeat" description="PPR" evidence="2">
    <location>
        <begin position="301"/>
        <end position="335"/>
    </location>
</feature>
<dbReference type="PANTHER" id="PTHR47003">
    <property type="entry name" value="OS01G0970900 PROTEIN"/>
    <property type="match status" value="1"/>
</dbReference>
<dbReference type="InterPro" id="IPR033443">
    <property type="entry name" value="PROP1-like_PPR_dom"/>
</dbReference>
<reference evidence="5" key="1">
    <citation type="submission" date="2025-08" db="UniProtKB">
        <authorList>
            <consortium name="RefSeq"/>
        </authorList>
    </citation>
    <scope>IDENTIFICATION</scope>
    <source>
        <tissue evidence="5">Etiolated seedlings</tissue>
    </source>
</reference>
<keyword evidence="1" id="KW-0677">Repeat</keyword>
<feature type="repeat" description="PPR" evidence="2">
    <location>
        <begin position="373"/>
        <end position="407"/>
    </location>
</feature>
<dbReference type="PROSITE" id="PS51375">
    <property type="entry name" value="PPR"/>
    <property type="match status" value="5"/>
</dbReference>
<dbReference type="RefSeq" id="XP_004515902.1">
    <property type="nucleotide sequence ID" value="XM_004515845.1"/>
</dbReference>
<dbReference type="PANTHER" id="PTHR47003:SF2">
    <property type="entry name" value="OS01G0970900 PROTEIN"/>
    <property type="match status" value="1"/>
</dbReference>
<feature type="repeat" description="PPR" evidence="2">
    <location>
        <begin position="443"/>
        <end position="477"/>
    </location>
</feature>
<dbReference type="AlphaFoldDB" id="A0A1S2Z6G7"/>
<evidence type="ECO:0000256" key="1">
    <source>
        <dbReference type="ARBA" id="ARBA00022737"/>
    </source>
</evidence>
<evidence type="ECO:0000256" key="2">
    <source>
        <dbReference type="PROSITE-ProRule" id="PRU00708"/>
    </source>
</evidence>
<name>A0A1S2Z6G7_CICAR</name>